<dbReference type="Proteomes" id="UP000735302">
    <property type="component" value="Unassembled WGS sequence"/>
</dbReference>
<organism evidence="7 8">
    <name type="scientific">Plakobranchus ocellatus</name>
    <dbReference type="NCBI Taxonomy" id="259542"/>
    <lineage>
        <taxon>Eukaryota</taxon>
        <taxon>Metazoa</taxon>
        <taxon>Spiralia</taxon>
        <taxon>Lophotrochozoa</taxon>
        <taxon>Mollusca</taxon>
        <taxon>Gastropoda</taxon>
        <taxon>Heterobranchia</taxon>
        <taxon>Euthyneura</taxon>
        <taxon>Panpulmonata</taxon>
        <taxon>Sacoglossa</taxon>
        <taxon>Placobranchoidea</taxon>
        <taxon>Plakobranchidae</taxon>
        <taxon>Plakobranchus</taxon>
    </lineage>
</organism>
<sequence>MEASEKSRTSENGTMETKQLDAEMAKWPEEKTAHSECPVIHSEGEKTKLVSPELYSESPPKDIVMDTEDTRLLESLPSRDVSNLRTYMNLFKTLTGPSTVGMPRVIRNGGLLTGFVGFLIIGFLNAHCNITMVKCSRVLGKRTGKTWYTYEDVVEESFASFFTESKWVKAAKYSRRLALWMLILCQLGLLSFYYQIIATTIKKEIELSFPTVRIPLVVMELCVCICVLPYSWLRNLKMLAWFSSFGNLLNIISIVTIIQYSVTHMLPVSSIHLVPPNPWTFPLFIGGAVFTVEGIAMILPIENRASRPQDYTGSFGIIAMATATNVLLNLTTGFYGYLAFGDEATGNILVSLPDMWWYRVISITYASVVFLTFNLQLYQPAEAIYAMLLQRFHTDFVVTFGNVGIRSAIVILTFLFAALIPAVELMMSLVGAFTAAFLVFILPIVCELILLRGEPGGISWFTWSKDIILLVFGVAAFVMGSYTSLRDIVLRLS</sequence>
<accession>A0AAV3YUL0</accession>
<dbReference type="PANTHER" id="PTHR22950">
    <property type="entry name" value="AMINO ACID TRANSPORTER"/>
    <property type="match status" value="1"/>
</dbReference>
<dbReference type="PANTHER" id="PTHR22950:SF349">
    <property type="entry name" value="AMINO ACID TRANSPORTER TRANSMEMBRANE DOMAIN-CONTAINING PROTEIN"/>
    <property type="match status" value="1"/>
</dbReference>
<feature type="transmembrane region" description="Helical" evidence="5">
    <location>
        <begin position="356"/>
        <end position="375"/>
    </location>
</feature>
<evidence type="ECO:0000313" key="8">
    <source>
        <dbReference type="Proteomes" id="UP000735302"/>
    </source>
</evidence>
<dbReference type="AlphaFoldDB" id="A0AAV3YUL0"/>
<reference evidence="7 8" key="1">
    <citation type="journal article" date="2021" name="Elife">
        <title>Chloroplast acquisition without the gene transfer in kleptoplastic sea slugs, Plakobranchus ocellatus.</title>
        <authorList>
            <person name="Maeda T."/>
            <person name="Takahashi S."/>
            <person name="Yoshida T."/>
            <person name="Shimamura S."/>
            <person name="Takaki Y."/>
            <person name="Nagai Y."/>
            <person name="Toyoda A."/>
            <person name="Suzuki Y."/>
            <person name="Arimoto A."/>
            <person name="Ishii H."/>
            <person name="Satoh N."/>
            <person name="Nishiyama T."/>
            <person name="Hasebe M."/>
            <person name="Maruyama T."/>
            <person name="Minagawa J."/>
            <person name="Obokata J."/>
            <person name="Shigenobu S."/>
        </authorList>
    </citation>
    <scope>NUCLEOTIDE SEQUENCE [LARGE SCALE GENOMIC DNA]</scope>
</reference>
<name>A0AAV3YUL0_9GAST</name>
<dbReference type="EMBL" id="BLXT01001496">
    <property type="protein sequence ID" value="GFN86156.1"/>
    <property type="molecule type" value="Genomic_DNA"/>
</dbReference>
<feature type="transmembrane region" description="Helical" evidence="5">
    <location>
        <begin position="396"/>
        <end position="420"/>
    </location>
</feature>
<evidence type="ECO:0000256" key="1">
    <source>
        <dbReference type="ARBA" id="ARBA00004141"/>
    </source>
</evidence>
<dbReference type="GO" id="GO:0015179">
    <property type="term" value="F:L-amino acid transmembrane transporter activity"/>
    <property type="evidence" value="ECO:0007669"/>
    <property type="project" value="TreeGrafter"/>
</dbReference>
<evidence type="ECO:0000256" key="2">
    <source>
        <dbReference type="ARBA" id="ARBA00022692"/>
    </source>
</evidence>
<feature type="transmembrane region" description="Helical" evidence="5">
    <location>
        <begin position="467"/>
        <end position="485"/>
    </location>
</feature>
<keyword evidence="8" id="KW-1185">Reference proteome</keyword>
<comment type="caution">
    <text evidence="7">The sequence shown here is derived from an EMBL/GenBank/DDBJ whole genome shotgun (WGS) entry which is preliminary data.</text>
</comment>
<feature type="transmembrane region" description="Helical" evidence="5">
    <location>
        <begin position="426"/>
        <end position="446"/>
    </location>
</feature>
<dbReference type="GO" id="GO:0005774">
    <property type="term" value="C:vacuolar membrane"/>
    <property type="evidence" value="ECO:0007669"/>
    <property type="project" value="TreeGrafter"/>
</dbReference>
<proteinExistence type="predicted"/>
<feature type="transmembrane region" description="Helical" evidence="5">
    <location>
        <begin position="177"/>
        <end position="194"/>
    </location>
</feature>
<evidence type="ECO:0000256" key="3">
    <source>
        <dbReference type="ARBA" id="ARBA00022989"/>
    </source>
</evidence>
<feature type="transmembrane region" description="Helical" evidence="5">
    <location>
        <begin position="239"/>
        <end position="261"/>
    </location>
</feature>
<evidence type="ECO:0000256" key="5">
    <source>
        <dbReference type="SAM" id="Phobius"/>
    </source>
</evidence>
<evidence type="ECO:0000256" key="4">
    <source>
        <dbReference type="ARBA" id="ARBA00023136"/>
    </source>
</evidence>
<comment type="subcellular location">
    <subcellularLocation>
        <location evidence="1">Membrane</location>
        <topology evidence="1">Multi-pass membrane protein</topology>
    </subcellularLocation>
</comment>
<keyword evidence="3 5" id="KW-1133">Transmembrane helix</keyword>
<evidence type="ECO:0000313" key="7">
    <source>
        <dbReference type="EMBL" id="GFN86156.1"/>
    </source>
</evidence>
<gene>
    <name evidence="7" type="ORF">PoB_001266200</name>
</gene>
<dbReference type="InterPro" id="IPR013057">
    <property type="entry name" value="AA_transpt_TM"/>
</dbReference>
<feature type="transmembrane region" description="Helical" evidence="5">
    <location>
        <begin position="111"/>
        <end position="132"/>
    </location>
</feature>
<keyword evidence="2 5" id="KW-0812">Transmembrane</keyword>
<keyword evidence="4 5" id="KW-0472">Membrane</keyword>
<feature type="domain" description="Amino acid transporter transmembrane" evidence="6">
    <location>
        <begin position="82"/>
        <end position="484"/>
    </location>
</feature>
<feature type="transmembrane region" description="Helical" evidence="5">
    <location>
        <begin position="214"/>
        <end position="232"/>
    </location>
</feature>
<feature type="transmembrane region" description="Helical" evidence="5">
    <location>
        <begin position="313"/>
        <end position="336"/>
    </location>
</feature>
<feature type="transmembrane region" description="Helical" evidence="5">
    <location>
        <begin position="281"/>
        <end position="301"/>
    </location>
</feature>
<dbReference type="Pfam" id="PF01490">
    <property type="entry name" value="Aa_trans"/>
    <property type="match status" value="1"/>
</dbReference>
<protein>
    <submittedName>
        <fullName evidence="7">Proton-coupled amino acid transporter 4-like</fullName>
    </submittedName>
</protein>
<evidence type="ECO:0000259" key="6">
    <source>
        <dbReference type="Pfam" id="PF01490"/>
    </source>
</evidence>